<reference evidence="2 3" key="1">
    <citation type="submission" date="2019-04" db="EMBL/GenBank/DDBJ databases">
        <title>Draft genome sequences of Streptomyces avermitilis ATCC 31267.</title>
        <authorList>
            <person name="Komaki H."/>
            <person name="Tamura T."/>
            <person name="Hosoyama A."/>
        </authorList>
    </citation>
    <scope>NUCLEOTIDE SEQUENCE [LARGE SCALE GENOMIC DNA]</scope>
    <source>
        <strain evidence="2 3">ATCC 31267</strain>
    </source>
</reference>
<name>A0A4D4MG66_STRAX</name>
<dbReference type="EMBL" id="BJHY01000001">
    <property type="protein sequence ID" value="GDY71038.1"/>
    <property type="molecule type" value="Genomic_DNA"/>
</dbReference>
<dbReference type="InterPro" id="IPR000994">
    <property type="entry name" value="Pept_M24"/>
</dbReference>
<evidence type="ECO:0000313" key="2">
    <source>
        <dbReference type="EMBL" id="GDY71038.1"/>
    </source>
</evidence>
<feature type="domain" description="Peptidase M24" evidence="1">
    <location>
        <begin position="11"/>
        <end position="95"/>
    </location>
</feature>
<dbReference type="SUPFAM" id="SSF55920">
    <property type="entry name" value="Creatinase/aminopeptidase"/>
    <property type="match status" value="1"/>
</dbReference>
<gene>
    <name evidence="2" type="ORF">SAV31267_005230</name>
</gene>
<dbReference type="Pfam" id="PF00557">
    <property type="entry name" value="Peptidase_M24"/>
    <property type="match status" value="1"/>
</dbReference>
<evidence type="ECO:0000313" key="3">
    <source>
        <dbReference type="Proteomes" id="UP000299211"/>
    </source>
</evidence>
<evidence type="ECO:0000259" key="1">
    <source>
        <dbReference type="Pfam" id="PF00557"/>
    </source>
</evidence>
<accession>A0A4D4MG66</accession>
<protein>
    <recommendedName>
        <fullName evidence="1">Peptidase M24 domain-containing protein</fullName>
    </recommendedName>
</protein>
<dbReference type="RefSeq" id="WP_078234840.1">
    <property type="nucleotide sequence ID" value="NZ_BAABTN010000024.1"/>
</dbReference>
<sequence>MVEIKTDTALEAMREAGRVVAHALAAARAAAAVGVRLRRAGRSRPHRSDHGRRTLSVPGLPAFLAPIPFPAVICASVNDAVSHGIPDDYRLRDGDASPPPPSAIAGDISHAISTVARKADCGMPADFGGHGIR</sequence>
<proteinExistence type="predicted"/>
<comment type="caution">
    <text evidence="2">The sequence shown here is derived from an EMBL/GenBank/DDBJ whole genome shotgun (WGS) entry which is preliminary data.</text>
</comment>
<dbReference type="Proteomes" id="UP000299211">
    <property type="component" value="Unassembled WGS sequence"/>
</dbReference>
<dbReference type="PANTHER" id="PTHR43330">
    <property type="entry name" value="METHIONINE AMINOPEPTIDASE"/>
    <property type="match status" value="1"/>
</dbReference>
<dbReference type="InterPro" id="IPR036005">
    <property type="entry name" value="Creatinase/aminopeptidase-like"/>
</dbReference>
<dbReference type="PANTHER" id="PTHR43330:SF27">
    <property type="entry name" value="METHIONINE AMINOPEPTIDASE"/>
    <property type="match status" value="1"/>
</dbReference>
<dbReference type="GO" id="GO:0005829">
    <property type="term" value="C:cytosol"/>
    <property type="evidence" value="ECO:0007669"/>
    <property type="project" value="TreeGrafter"/>
</dbReference>
<dbReference type="GO" id="GO:0070006">
    <property type="term" value="F:metalloaminopeptidase activity"/>
    <property type="evidence" value="ECO:0007669"/>
    <property type="project" value="TreeGrafter"/>
</dbReference>
<dbReference type="Gene3D" id="3.90.230.10">
    <property type="entry name" value="Creatinase/methionine aminopeptidase superfamily"/>
    <property type="match status" value="1"/>
</dbReference>
<organism evidence="2 3">
    <name type="scientific">Streptomyces avermitilis</name>
    <dbReference type="NCBI Taxonomy" id="33903"/>
    <lineage>
        <taxon>Bacteria</taxon>
        <taxon>Bacillati</taxon>
        <taxon>Actinomycetota</taxon>
        <taxon>Actinomycetes</taxon>
        <taxon>Kitasatosporales</taxon>
        <taxon>Streptomycetaceae</taxon>
        <taxon>Streptomyces</taxon>
    </lineage>
</organism>
<dbReference type="AlphaFoldDB" id="A0A4D4MG66"/>